<keyword evidence="4" id="KW-1185">Reference proteome</keyword>
<keyword evidence="2" id="KW-0732">Signal</keyword>
<feature type="signal peptide" evidence="2">
    <location>
        <begin position="1"/>
        <end position="23"/>
    </location>
</feature>
<dbReference type="Proteomes" id="UP000017396">
    <property type="component" value="Chromosome"/>
</dbReference>
<organism evidence="3 4">
    <name type="scientific">Gloeobacter kilaueensis (strain ATCC BAA-2537 / CCAP 1431/1 / ULC 316 / JS1)</name>
    <dbReference type="NCBI Taxonomy" id="1183438"/>
    <lineage>
        <taxon>Bacteria</taxon>
        <taxon>Bacillati</taxon>
        <taxon>Cyanobacteriota</taxon>
        <taxon>Cyanophyceae</taxon>
        <taxon>Gloeobacterales</taxon>
        <taxon>Gloeobacteraceae</taxon>
        <taxon>Gloeobacter</taxon>
    </lineage>
</organism>
<dbReference type="OrthoDB" id="9856297at2"/>
<dbReference type="HOGENOM" id="CLU_1494191_0_0_3"/>
<evidence type="ECO:0000313" key="4">
    <source>
        <dbReference type="Proteomes" id="UP000017396"/>
    </source>
</evidence>
<dbReference type="KEGG" id="glj:GKIL_1539"/>
<sequence>MNRLIVSALLGVALIAPAVPAAADSVATASGLSRPAQLWERSSTYVRDKSVRTQIPGKTISEVIDLQNQVKPRLYSVNAASPSATQQATTPATGKSLSYGVAEPTDAAAASSVTTSAPSEQEKVAAGSGIVFSAGQPKVCIDNPRFNPDNDESGPRASEPYTDSTPYAGTPTAALSAACR</sequence>
<feature type="chain" id="PRO_5004663734" description="Secreted protein" evidence="2">
    <location>
        <begin position="24"/>
        <end position="180"/>
    </location>
</feature>
<dbReference type="RefSeq" id="WP_023172894.1">
    <property type="nucleotide sequence ID" value="NC_022600.1"/>
</dbReference>
<evidence type="ECO:0000256" key="2">
    <source>
        <dbReference type="SAM" id="SignalP"/>
    </source>
</evidence>
<protein>
    <recommendedName>
        <fullName evidence="5">Secreted protein</fullName>
    </recommendedName>
</protein>
<evidence type="ECO:0000256" key="1">
    <source>
        <dbReference type="SAM" id="MobiDB-lite"/>
    </source>
</evidence>
<name>U5QJD7_GLOK1</name>
<feature type="compositionally biased region" description="Low complexity" evidence="1">
    <location>
        <begin position="79"/>
        <end position="93"/>
    </location>
</feature>
<dbReference type="EMBL" id="CP003587">
    <property type="protein sequence ID" value="AGY57785.1"/>
    <property type="molecule type" value="Genomic_DNA"/>
</dbReference>
<reference evidence="3 4" key="1">
    <citation type="journal article" date="2013" name="PLoS ONE">
        <title>Cultivation and Complete Genome Sequencing of Gloeobacter kilaueensis sp. nov., from a Lava Cave in Kilauea Caldera, Hawai'i.</title>
        <authorList>
            <person name="Saw J.H."/>
            <person name="Schatz M."/>
            <person name="Brown M.V."/>
            <person name="Kunkel D.D."/>
            <person name="Foster J.S."/>
            <person name="Shick H."/>
            <person name="Christensen S."/>
            <person name="Hou S."/>
            <person name="Wan X."/>
            <person name="Donachie S.P."/>
        </authorList>
    </citation>
    <scope>NUCLEOTIDE SEQUENCE [LARGE SCALE GENOMIC DNA]</scope>
    <source>
        <strain evidence="4">JS</strain>
    </source>
</reference>
<feature type="region of interest" description="Disordered" evidence="1">
    <location>
        <begin position="78"/>
        <end position="99"/>
    </location>
</feature>
<evidence type="ECO:0000313" key="3">
    <source>
        <dbReference type="EMBL" id="AGY57785.1"/>
    </source>
</evidence>
<accession>U5QJD7</accession>
<proteinExistence type="predicted"/>
<evidence type="ECO:0008006" key="5">
    <source>
        <dbReference type="Google" id="ProtNLM"/>
    </source>
</evidence>
<dbReference type="AlphaFoldDB" id="U5QJD7"/>
<feature type="region of interest" description="Disordered" evidence="1">
    <location>
        <begin position="138"/>
        <end position="180"/>
    </location>
</feature>
<gene>
    <name evidence="3" type="ORF">GKIL_1539</name>
</gene>